<evidence type="ECO:0000256" key="3">
    <source>
        <dbReference type="ARBA" id="ARBA00023052"/>
    </source>
</evidence>
<evidence type="ECO:0000256" key="2">
    <source>
        <dbReference type="ARBA" id="ARBA00023002"/>
    </source>
</evidence>
<keyword evidence="6" id="KW-1185">Reference proteome</keyword>
<dbReference type="Pfam" id="PF02779">
    <property type="entry name" value="Transket_pyr"/>
    <property type="match status" value="1"/>
</dbReference>
<dbReference type="PANTHER" id="PTHR43257:SF2">
    <property type="entry name" value="PYRUVATE DEHYDROGENASE E1 COMPONENT SUBUNIT BETA"/>
    <property type="match status" value="1"/>
</dbReference>
<evidence type="ECO:0000259" key="4">
    <source>
        <dbReference type="SMART" id="SM00861"/>
    </source>
</evidence>
<dbReference type="InterPro" id="IPR029061">
    <property type="entry name" value="THDP-binding"/>
</dbReference>
<reference evidence="5" key="1">
    <citation type="submission" date="2021-01" db="EMBL/GenBank/DDBJ databases">
        <title>Whole genome shotgun sequence of Verrucosispora sediminis NBRC 107745.</title>
        <authorList>
            <person name="Komaki H."/>
            <person name="Tamura T."/>
        </authorList>
    </citation>
    <scope>NUCLEOTIDE SEQUENCE</scope>
    <source>
        <strain evidence="5">NBRC 107745</strain>
    </source>
</reference>
<name>A0A9W5XLU4_9ACTN</name>
<evidence type="ECO:0000313" key="6">
    <source>
        <dbReference type="Proteomes" id="UP000607311"/>
    </source>
</evidence>
<accession>A0A9W5XLU4</accession>
<keyword evidence="2" id="KW-0560">Oxidoreductase</keyword>
<dbReference type="SUPFAM" id="SSF52518">
    <property type="entry name" value="Thiamin diphosphate-binding fold (THDP-binding)"/>
    <property type="match status" value="1"/>
</dbReference>
<sequence>MNEVGLLDLVLEEEFTRDPNLVFLATNSPASLRRRFGSDRVRICAISEQAMTGMAVGAAISGLRPIVDLNRASFAMLVMDQLVNHAGRMHYLSGGQYRVPMIVTSATRGRQQLGPQNEQCPYGIFMQTPGLAVVVPGSLRDACALLRGATRWPGPVLYFVAPELNRQRGLSAALAAAPLRFGEAAHLRHGDAATIVAIGGAVKVASDAADALAADGVHCDVLDPRTLVPLDTAALAASVRRTGRLVFVDDGPRSGAPAQILSRLLDEPGVAAAAGGRIGYVCQPDVPVPSAPPLEETMWPTEGRIRAEVQRVLGEPE</sequence>
<dbReference type="PANTHER" id="PTHR43257">
    <property type="entry name" value="PYRUVATE DEHYDROGENASE E1 COMPONENT BETA SUBUNIT"/>
    <property type="match status" value="1"/>
</dbReference>
<protein>
    <submittedName>
        <fullName evidence="5">Pyruvate dehydrogenase E1 component subunit beta</fullName>
    </submittedName>
</protein>
<dbReference type="AlphaFoldDB" id="A0A9W5XLU4"/>
<dbReference type="Pfam" id="PF02780">
    <property type="entry name" value="Transketolase_C"/>
    <property type="match status" value="1"/>
</dbReference>
<dbReference type="GO" id="GO:0016491">
    <property type="term" value="F:oxidoreductase activity"/>
    <property type="evidence" value="ECO:0007669"/>
    <property type="project" value="UniProtKB-KW"/>
</dbReference>
<feature type="domain" description="Transketolase-like pyrimidine-binding" evidence="4">
    <location>
        <begin position="1"/>
        <end position="167"/>
    </location>
</feature>
<keyword evidence="5" id="KW-0670">Pyruvate</keyword>
<dbReference type="InterPro" id="IPR009014">
    <property type="entry name" value="Transketo_C/PFOR_II"/>
</dbReference>
<evidence type="ECO:0000313" key="5">
    <source>
        <dbReference type="EMBL" id="GIJ35916.1"/>
    </source>
</evidence>
<gene>
    <name evidence="5" type="primary">pdhB</name>
    <name evidence="5" type="ORF">Vse01_50640</name>
</gene>
<dbReference type="GO" id="GO:0000287">
    <property type="term" value="F:magnesium ion binding"/>
    <property type="evidence" value="ECO:0007669"/>
    <property type="project" value="UniProtKB-ARBA"/>
</dbReference>
<dbReference type="SMART" id="SM00861">
    <property type="entry name" value="Transket_pyr"/>
    <property type="match status" value="1"/>
</dbReference>
<dbReference type="RefSeq" id="WP_170863573.1">
    <property type="nucleotide sequence ID" value="NZ_BOPD01000038.1"/>
</dbReference>
<organism evidence="5 6">
    <name type="scientific">Micromonospora sediminimaris</name>
    <dbReference type="NCBI Taxonomy" id="547162"/>
    <lineage>
        <taxon>Bacteria</taxon>
        <taxon>Bacillati</taxon>
        <taxon>Actinomycetota</taxon>
        <taxon>Actinomycetes</taxon>
        <taxon>Micromonosporales</taxon>
        <taxon>Micromonosporaceae</taxon>
        <taxon>Micromonospora</taxon>
    </lineage>
</organism>
<keyword evidence="3" id="KW-0786">Thiamine pyrophosphate</keyword>
<comment type="cofactor">
    <cofactor evidence="1">
        <name>thiamine diphosphate</name>
        <dbReference type="ChEBI" id="CHEBI:58937"/>
    </cofactor>
</comment>
<dbReference type="SUPFAM" id="SSF52922">
    <property type="entry name" value="TK C-terminal domain-like"/>
    <property type="match status" value="1"/>
</dbReference>
<dbReference type="EMBL" id="BOPD01000038">
    <property type="protein sequence ID" value="GIJ35916.1"/>
    <property type="molecule type" value="Genomic_DNA"/>
</dbReference>
<dbReference type="Proteomes" id="UP000607311">
    <property type="component" value="Unassembled WGS sequence"/>
</dbReference>
<evidence type="ECO:0000256" key="1">
    <source>
        <dbReference type="ARBA" id="ARBA00001964"/>
    </source>
</evidence>
<dbReference type="InterPro" id="IPR005475">
    <property type="entry name" value="Transketolase-like_Pyr-bd"/>
</dbReference>
<dbReference type="Gene3D" id="3.40.50.920">
    <property type="match status" value="1"/>
</dbReference>
<dbReference type="Gene3D" id="3.40.50.970">
    <property type="match status" value="1"/>
</dbReference>
<proteinExistence type="predicted"/>
<comment type="caution">
    <text evidence="5">The sequence shown here is derived from an EMBL/GenBank/DDBJ whole genome shotgun (WGS) entry which is preliminary data.</text>
</comment>
<dbReference type="InterPro" id="IPR033248">
    <property type="entry name" value="Transketolase_C"/>
</dbReference>